<dbReference type="OrthoDB" id="1161036at2"/>
<gene>
    <name evidence="1" type="ORF">D1Z90_20690</name>
</gene>
<comment type="caution">
    <text evidence="1">The sequence shown here is derived from an EMBL/GenBank/DDBJ whole genome shotgun (WGS) entry which is preliminary data.</text>
</comment>
<keyword evidence="2" id="KW-1185">Reference proteome</keyword>
<proteinExistence type="predicted"/>
<protein>
    <submittedName>
        <fullName evidence="1">Uncharacterized protein</fullName>
    </submittedName>
</protein>
<dbReference type="AlphaFoldDB" id="A0A418Y8Z9"/>
<reference evidence="1 2" key="1">
    <citation type="submission" date="2018-09" db="EMBL/GenBank/DDBJ databases">
        <authorList>
            <person name="Wang F."/>
        </authorList>
    </citation>
    <scope>NUCLEOTIDE SEQUENCE [LARGE SCALE GENOMIC DNA]</scope>
    <source>
        <strain evidence="1 2">PLHSC7-2</strain>
    </source>
</reference>
<organism evidence="1 2">
    <name type="scientific">Motilimonas pumila</name>
    <dbReference type="NCBI Taxonomy" id="2303987"/>
    <lineage>
        <taxon>Bacteria</taxon>
        <taxon>Pseudomonadati</taxon>
        <taxon>Pseudomonadota</taxon>
        <taxon>Gammaproteobacteria</taxon>
        <taxon>Alteromonadales</taxon>
        <taxon>Alteromonadales genera incertae sedis</taxon>
        <taxon>Motilimonas</taxon>
    </lineage>
</organism>
<evidence type="ECO:0000313" key="2">
    <source>
        <dbReference type="Proteomes" id="UP000283255"/>
    </source>
</evidence>
<sequence length="175" mass="20277">MIVEAEKRKGVLVDAGVPEEFLSAIDSPNGFEDLEFIAKAPDGFYFYLPSVFKNYEILKGYEVTPIYEGSNGDTYYVLLTRGQEVRFVHFELEQDAIYSDYGAKFRFMLADFLIDYYEFATEVSIGQLSDYGVKLGFERSKALFEALEHADENGMRKTFELDKKWRKENLPQFVE</sequence>
<accession>A0A418Y8Z9</accession>
<dbReference type="EMBL" id="QZCH01000102">
    <property type="protein sequence ID" value="RJG35908.1"/>
    <property type="molecule type" value="Genomic_DNA"/>
</dbReference>
<reference evidence="1 2" key="2">
    <citation type="submission" date="2019-01" db="EMBL/GenBank/DDBJ databases">
        <title>Motilimonas pumilus sp. nov., isolated from the gut of sea cucumber (Apostichopus japonicus).</title>
        <authorList>
            <person name="Wang F.-Q."/>
            <person name="Ren L.-H."/>
            <person name="Lin Y.-W."/>
            <person name="Sun G.-H."/>
            <person name="Du Z.-J."/>
            <person name="Zhao J.-X."/>
            <person name="Liu X.-J."/>
            <person name="Liu L.-J."/>
        </authorList>
    </citation>
    <scope>NUCLEOTIDE SEQUENCE [LARGE SCALE GENOMIC DNA]</scope>
    <source>
        <strain evidence="1 2">PLHSC7-2</strain>
    </source>
</reference>
<name>A0A418Y8Z9_9GAMM</name>
<dbReference type="RefSeq" id="WP_119912652.1">
    <property type="nucleotide sequence ID" value="NZ_QZCH01000102.1"/>
</dbReference>
<dbReference type="Proteomes" id="UP000283255">
    <property type="component" value="Unassembled WGS sequence"/>
</dbReference>
<evidence type="ECO:0000313" key="1">
    <source>
        <dbReference type="EMBL" id="RJG35908.1"/>
    </source>
</evidence>